<comment type="caution">
    <text evidence="3">The sequence shown here is derived from an EMBL/GenBank/DDBJ whole genome shotgun (WGS) entry which is preliminary data.</text>
</comment>
<evidence type="ECO:0000256" key="1">
    <source>
        <dbReference type="SAM" id="SignalP"/>
    </source>
</evidence>
<gene>
    <name evidence="3" type="ORF">A0Z09_001080</name>
</gene>
<keyword evidence="4" id="KW-1185">Reference proteome</keyword>
<dbReference type="RefSeq" id="WP_043019585.1">
    <property type="nucleotide sequence ID" value="NZ_AACKMW020000009.1"/>
</dbReference>
<reference evidence="3" key="1">
    <citation type="submission" date="2019-08" db="EMBL/GenBank/DDBJ databases">
        <title>Rapid identification of Enteric Bacteria from Whole Genome Sequences (WGS) using Average Nucleotide Identity (ANI).</title>
        <authorList>
            <person name="Lane C."/>
        </authorList>
    </citation>
    <scope>NUCLEOTIDE SEQUENCE [LARGE SCALE GENOMIC DNA]</scope>
    <source>
        <strain evidence="3">2010D-8461</strain>
    </source>
</reference>
<evidence type="ECO:0000313" key="3">
    <source>
        <dbReference type="EMBL" id="MPB98666.1"/>
    </source>
</evidence>
<dbReference type="EMBL" id="AACKMW020000009">
    <property type="protein sequence ID" value="MPB98666.1"/>
    <property type="molecule type" value="Genomic_DNA"/>
</dbReference>
<sequence>MFKKVLMFAFLVVQSFAITVIDNPSNGIINVNVSNKSVNRIVLPSKILDVAYSKEKGVDIQIVDNQAFIKFLPIQKEKVRITGRDKYETVGEPEIVYDKAQSSEVFFITETKTYSIGLNPKNIEAETIIINDFSSSKEKILKYETDDSYVATLAKITESIFKGGVPNGYKISKINTKVESNGVYDILELNEYQGVVFNANYFEIKNKTSKAMQLNPKDYIRFAKSSPKSISIYYDNEVNHLLPYAKAYMVIITKANK</sequence>
<keyword evidence="1" id="KW-0732">Signal</keyword>
<dbReference type="Pfam" id="PF06586">
    <property type="entry name" value="TraK_N"/>
    <property type="match status" value="1"/>
</dbReference>
<proteinExistence type="predicted"/>
<evidence type="ECO:0000259" key="2">
    <source>
        <dbReference type="Pfam" id="PF06586"/>
    </source>
</evidence>
<name>A0ABW9N357_9BACT</name>
<dbReference type="InterPro" id="IPR010563">
    <property type="entry name" value="TraK_N"/>
</dbReference>
<feature type="chain" id="PRO_5045381505" evidence="1">
    <location>
        <begin position="18"/>
        <end position="257"/>
    </location>
</feature>
<accession>A0ABW9N357</accession>
<feature type="domain" description="TraK N-terminal" evidence="2">
    <location>
        <begin position="27"/>
        <end position="131"/>
    </location>
</feature>
<organism evidence="3 4">
    <name type="scientific">Campylobacter subantarcticus</name>
    <dbReference type="NCBI Taxonomy" id="497724"/>
    <lineage>
        <taxon>Bacteria</taxon>
        <taxon>Pseudomonadati</taxon>
        <taxon>Campylobacterota</taxon>
        <taxon>Epsilonproteobacteria</taxon>
        <taxon>Campylobacterales</taxon>
        <taxon>Campylobacteraceae</taxon>
        <taxon>Campylobacter</taxon>
    </lineage>
</organism>
<evidence type="ECO:0000313" key="4">
    <source>
        <dbReference type="Proteomes" id="UP000364097"/>
    </source>
</evidence>
<protein>
    <submittedName>
        <fullName evidence="3">Conjugative transfer system protein TraK</fullName>
    </submittedName>
</protein>
<dbReference type="Proteomes" id="UP000364097">
    <property type="component" value="Unassembled WGS sequence"/>
</dbReference>
<feature type="signal peptide" evidence="1">
    <location>
        <begin position="1"/>
        <end position="17"/>
    </location>
</feature>